<dbReference type="PANTHER" id="PTHR40031">
    <property type="entry name" value="HYPOTHETICAL MEMBRANE SPANNING PROTEIN"/>
    <property type="match status" value="1"/>
</dbReference>
<name>R1AT96_9FIRM</name>
<reference evidence="2 3" key="1">
    <citation type="journal article" date="2015" name="Geomicrobiol. J.">
        <title>Caldisalinibacter kiritimatiensis gen. nov., sp. nov., a moderately thermohalophilic thiosulfate-reducing bacterium from a hypersaline microbial mat.</title>
        <authorList>
            <person name="Ben Hania W."/>
            <person name="Joseph M."/>
            <person name="Fiebig A."/>
            <person name="Bunk B."/>
            <person name="Klenk H.-P."/>
            <person name="Fardeau M.-L."/>
            <person name="Spring S."/>
        </authorList>
    </citation>
    <scope>NUCLEOTIDE SEQUENCE [LARGE SCALE GENOMIC DNA]</scope>
    <source>
        <strain evidence="2 3">L21-TH-D2</strain>
    </source>
</reference>
<dbReference type="OrthoDB" id="245523at2"/>
<keyword evidence="1" id="KW-0472">Membrane</keyword>
<dbReference type="RefSeq" id="WP_006315757.1">
    <property type="nucleotide sequence ID" value="NZ_ARZA01000236.1"/>
</dbReference>
<organism evidence="2 3">
    <name type="scientific">Caldisalinibacter kiritimatiensis</name>
    <dbReference type="NCBI Taxonomy" id="1304284"/>
    <lineage>
        <taxon>Bacteria</taxon>
        <taxon>Bacillati</taxon>
        <taxon>Bacillota</taxon>
        <taxon>Tissierellia</taxon>
        <taxon>Tissierellales</taxon>
        <taxon>Thermohalobacteraceae</taxon>
        <taxon>Caldisalinibacter</taxon>
    </lineage>
</organism>
<keyword evidence="2" id="KW-0378">Hydrolase</keyword>
<dbReference type="STRING" id="1304284.L21TH_2161"/>
<feature type="transmembrane region" description="Helical" evidence="1">
    <location>
        <begin position="63"/>
        <end position="81"/>
    </location>
</feature>
<keyword evidence="3" id="KW-1185">Reference proteome</keyword>
<feature type="transmembrane region" description="Helical" evidence="1">
    <location>
        <begin position="127"/>
        <end position="144"/>
    </location>
</feature>
<dbReference type="EMBL" id="ARZA01000236">
    <property type="protein sequence ID" value="EOC99856.1"/>
    <property type="molecule type" value="Genomic_DNA"/>
</dbReference>
<dbReference type="eggNOG" id="COG1988">
    <property type="taxonomic scope" value="Bacteria"/>
</dbReference>
<dbReference type="InterPro" id="IPR007404">
    <property type="entry name" value="YdjM-like"/>
</dbReference>
<evidence type="ECO:0000256" key="1">
    <source>
        <dbReference type="SAM" id="Phobius"/>
    </source>
</evidence>
<dbReference type="Pfam" id="PF04307">
    <property type="entry name" value="YdjM"/>
    <property type="match status" value="1"/>
</dbReference>
<feature type="transmembrane region" description="Helical" evidence="1">
    <location>
        <begin position="150"/>
        <end position="169"/>
    </location>
</feature>
<protein>
    <submittedName>
        <fullName evidence="2">Membrane-bound metal-dependent hydrolase</fullName>
    </submittedName>
</protein>
<feature type="transmembrane region" description="Helical" evidence="1">
    <location>
        <begin position="87"/>
        <end position="106"/>
    </location>
</feature>
<dbReference type="InterPro" id="IPR053170">
    <property type="entry name" value="Transcription_regulator"/>
</dbReference>
<keyword evidence="1" id="KW-0812">Transmembrane</keyword>
<evidence type="ECO:0000313" key="3">
    <source>
        <dbReference type="Proteomes" id="UP000013378"/>
    </source>
</evidence>
<sequence>MDPITHGVIGLGISALSGQPITFANPIVIGSVIGAMSPDIDIIAKHKGDYAYLKHHRGISHSIPGLITLAGAISLLLNLIFKDYSFTHIFIWTFLGCLSHSVFDMLNSYGVRILLPFNKKKLAMNLLMLYDPFIIILSFGLVVFKGDVKLKAILAATSLLVYLCFRQAMKIKARKLLKNKYSKYYKIKKISVLPGLINPLKWDFIIEAKHHSVVGEINYLNNKIKIKKKLRKKYTDLIRHIKNTRLGQYFLDFTPITHIRIIERRDKITLHLIDLRYFIRNDFMHHATIILNEDLKVIKEIFHPYNYNNKILISNEEAS</sequence>
<gene>
    <name evidence="2" type="ORF">L21TH_2161</name>
</gene>
<dbReference type="PANTHER" id="PTHR40031:SF1">
    <property type="entry name" value="MEMBRANE-BOUND METAL-DEPENDENT HYDROLASE"/>
    <property type="match status" value="1"/>
</dbReference>
<dbReference type="AlphaFoldDB" id="R1AT96"/>
<accession>R1AT96</accession>
<comment type="caution">
    <text evidence="2">The sequence shown here is derived from an EMBL/GenBank/DDBJ whole genome shotgun (WGS) entry which is preliminary data.</text>
</comment>
<keyword evidence="1" id="KW-1133">Transmembrane helix</keyword>
<dbReference type="Proteomes" id="UP000013378">
    <property type="component" value="Unassembled WGS sequence"/>
</dbReference>
<proteinExistence type="predicted"/>
<evidence type="ECO:0000313" key="2">
    <source>
        <dbReference type="EMBL" id="EOC99856.1"/>
    </source>
</evidence>
<dbReference type="GO" id="GO:0016787">
    <property type="term" value="F:hydrolase activity"/>
    <property type="evidence" value="ECO:0007669"/>
    <property type="project" value="UniProtKB-KW"/>
</dbReference>